<feature type="compositionally biased region" description="Polar residues" evidence="1">
    <location>
        <begin position="83"/>
        <end position="94"/>
    </location>
</feature>
<protein>
    <submittedName>
        <fullName evidence="2">Uncharacterized protein</fullName>
    </submittedName>
</protein>
<keyword evidence="3" id="KW-1185">Reference proteome</keyword>
<organism evidence="2 3">
    <name type="scientific">Dendrobium nobile</name>
    <name type="common">Orchid</name>
    <dbReference type="NCBI Taxonomy" id="94219"/>
    <lineage>
        <taxon>Eukaryota</taxon>
        <taxon>Viridiplantae</taxon>
        <taxon>Streptophyta</taxon>
        <taxon>Embryophyta</taxon>
        <taxon>Tracheophyta</taxon>
        <taxon>Spermatophyta</taxon>
        <taxon>Magnoliopsida</taxon>
        <taxon>Liliopsida</taxon>
        <taxon>Asparagales</taxon>
        <taxon>Orchidaceae</taxon>
        <taxon>Epidendroideae</taxon>
        <taxon>Malaxideae</taxon>
        <taxon>Dendrobiinae</taxon>
        <taxon>Dendrobium</taxon>
    </lineage>
</organism>
<dbReference type="AlphaFoldDB" id="A0A8T3B9G8"/>
<reference evidence="2" key="1">
    <citation type="journal article" date="2022" name="Front. Genet.">
        <title>Chromosome-Scale Assembly of the Dendrobium nobile Genome Provides Insights Into the Molecular Mechanism of the Biosynthesis of the Medicinal Active Ingredient of Dendrobium.</title>
        <authorList>
            <person name="Xu Q."/>
            <person name="Niu S.-C."/>
            <person name="Li K.-L."/>
            <person name="Zheng P.-J."/>
            <person name="Zhang X.-J."/>
            <person name="Jia Y."/>
            <person name="Liu Y."/>
            <person name="Niu Y.-X."/>
            <person name="Yu L.-H."/>
            <person name="Chen D.-F."/>
            <person name="Zhang G.-Q."/>
        </authorList>
    </citation>
    <scope>NUCLEOTIDE SEQUENCE</scope>
    <source>
        <tissue evidence="2">Leaf</tissue>
    </source>
</reference>
<comment type="caution">
    <text evidence="2">The sequence shown here is derived from an EMBL/GenBank/DDBJ whole genome shotgun (WGS) entry which is preliminary data.</text>
</comment>
<dbReference type="Proteomes" id="UP000829196">
    <property type="component" value="Unassembled WGS sequence"/>
</dbReference>
<gene>
    <name evidence="2" type="ORF">KFK09_013660</name>
</gene>
<evidence type="ECO:0000313" key="2">
    <source>
        <dbReference type="EMBL" id="KAI0507534.1"/>
    </source>
</evidence>
<sequence>MAGGGRNQWRASSGGPPRPILTESLPKAVARRLEAHELFRTVPLSTWHQSETSSDSILAVRARGRRLNRLVLPRAQLSVPVFQNDSPELPQSLSIFPRAPRPPLPSLRANSSERLRHPARSHTSGRPPIAASEGNLLAFVP</sequence>
<proteinExistence type="predicted"/>
<name>A0A8T3B9G8_DENNO</name>
<feature type="region of interest" description="Disordered" evidence="1">
    <location>
        <begin position="1"/>
        <end position="22"/>
    </location>
</feature>
<evidence type="ECO:0000256" key="1">
    <source>
        <dbReference type="SAM" id="MobiDB-lite"/>
    </source>
</evidence>
<dbReference type="EMBL" id="JAGYWB010000010">
    <property type="protein sequence ID" value="KAI0507534.1"/>
    <property type="molecule type" value="Genomic_DNA"/>
</dbReference>
<feature type="region of interest" description="Disordered" evidence="1">
    <location>
        <begin position="83"/>
        <end position="133"/>
    </location>
</feature>
<accession>A0A8T3B9G8</accession>
<evidence type="ECO:0000313" key="3">
    <source>
        <dbReference type="Proteomes" id="UP000829196"/>
    </source>
</evidence>